<keyword evidence="1" id="KW-0812">Transmembrane</keyword>
<dbReference type="InterPro" id="IPR058709">
    <property type="entry name" value="BSH_RND-rel"/>
</dbReference>
<reference evidence="3" key="1">
    <citation type="submission" date="2019-03" db="EMBL/GenBank/DDBJ databases">
        <authorList>
            <person name="Hao L."/>
        </authorList>
    </citation>
    <scope>NUCLEOTIDE SEQUENCE</scope>
</reference>
<keyword evidence="1" id="KW-1133">Transmembrane helix</keyword>
<dbReference type="Pfam" id="PF26018">
    <property type="entry name" value="BSH_RND_rel"/>
    <property type="match status" value="1"/>
</dbReference>
<evidence type="ECO:0000313" key="3">
    <source>
        <dbReference type="EMBL" id="VFU16381.1"/>
    </source>
</evidence>
<gene>
    <name evidence="3" type="ORF">SCFA_3370006</name>
</gene>
<dbReference type="AlphaFoldDB" id="A0A485M248"/>
<protein>
    <recommendedName>
        <fullName evidence="2">RND related barrel-sandwich hybrid domain-containing protein</fullName>
    </recommendedName>
</protein>
<evidence type="ECO:0000256" key="1">
    <source>
        <dbReference type="SAM" id="Phobius"/>
    </source>
</evidence>
<name>A0A485M248_9ZZZZ</name>
<sequence length="317" mass="35206">MRKETTIPISRRRKRRTPDSCLPYLALAVLLICGAFIAWGRLAVLLSGVQFLTQQEICQTVLLEGILVKEEIVIRSPVTGKVHFKATDGNRLEMGAPAAEVVAVEGGGASYRLITPSAGMFCTHLDGLENVLSPANLDVLDFSSLERISRKQVLEGERVEKGQPVFKLIDNLSATYLYTETSKTDFPVQLKEGSNWFKATWNDLPLMVKTYSIVEKGDRWEGLFQLSGFPDELVHNRQVSLKIISVRLAGFLVPQYAVVYRDETPGIYLAVKKRAQWVPVKVEGELQGKVAISGRGLGEDTRYVSNPLLVRDGSLVE</sequence>
<feature type="transmembrane region" description="Helical" evidence="1">
    <location>
        <begin position="21"/>
        <end position="40"/>
    </location>
</feature>
<feature type="domain" description="RND related barrel-sandwich hybrid" evidence="2">
    <location>
        <begin position="71"/>
        <end position="170"/>
    </location>
</feature>
<accession>A0A485M248</accession>
<dbReference type="EMBL" id="CAADRN010000265">
    <property type="protein sequence ID" value="VFU16381.1"/>
    <property type="molecule type" value="Genomic_DNA"/>
</dbReference>
<organism evidence="3">
    <name type="scientific">anaerobic digester metagenome</name>
    <dbReference type="NCBI Taxonomy" id="1263854"/>
    <lineage>
        <taxon>unclassified sequences</taxon>
        <taxon>metagenomes</taxon>
        <taxon>ecological metagenomes</taxon>
    </lineage>
</organism>
<keyword evidence="1" id="KW-0472">Membrane</keyword>
<evidence type="ECO:0000259" key="2">
    <source>
        <dbReference type="Pfam" id="PF26018"/>
    </source>
</evidence>
<proteinExistence type="predicted"/>